<dbReference type="PANTHER" id="PTHR12677">
    <property type="entry name" value="GOLGI APPARATUS MEMBRANE PROTEIN TVP38-RELATED"/>
    <property type="match status" value="1"/>
</dbReference>
<feature type="transmembrane region" description="Helical" evidence="6">
    <location>
        <begin position="12"/>
        <end position="37"/>
    </location>
</feature>
<keyword evidence="5 6" id="KW-0472">Membrane</keyword>
<comment type="caution">
    <text evidence="6">Lacks conserved residue(s) required for the propagation of feature annotation.</text>
</comment>
<dbReference type="InterPro" id="IPR032816">
    <property type="entry name" value="VTT_dom"/>
</dbReference>
<comment type="similarity">
    <text evidence="6">Belongs to the TVP38/TMEM64 family.</text>
</comment>
<feature type="transmembrane region" description="Helical" evidence="6">
    <location>
        <begin position="116"/>
        <end position="138"/>
    </location>
</feature>
<evidence type="ECO:0000256" key="3">
    <source>
        <dbReference type="ARBA" id="ARBA00022692"/>
    </source>
</evidence>
<keyword evidence="4 6" id="KW-1133">Transmembrane helix</keyword>
<evidence type="ECO:0000259" key="7">
    <source>
        <dbReference type="Pfam" id="PF09335"/>
    </source>
</evidence>
<feature type="domain" description="VTT" evidence="7">
    <location>
        <begin position="33"/>
        <end position="151"/>
    </location>
</feature>
<keyword evidence="2 6" id="KW-1003">Cell membrane</keyword>
<evidence type="ECO:0000313" key="9">
    <source>
        <dbReference type="Proteomes" id="UP001156102"/>
    </source>
</evidence>
<evidence type="ECO:0000313" key="8">
    <source>
        <dbReference type="EMBL" id="MCP8969486.1"/>
    </source>
</evidence>
<keyword evidence="3 6" id="KW-0812">Transmembrane</keyword>
<evidence type="ECO:0000256" key="2">
    <source>
        <dbReference type="ARBA" id="ARBA00022475"/>
    </source>
</evidence>
<reference evidence="8" key="1">
    <citation type="submission" date="2022-07" db="EMBL/GenBank/DDBJ databases">
        <authorList>
            <person name="Li W.-J."/>
            <person name="Deng Q.-Q."/>
        </authorList>
    </citation>
    <scope>NUCLEOTIDE SEQUENCE</scope>
    <source>
        <strain evidence="8">SYSU M60031</strain>
    </source>
</reference>
<comment type="subcellular location">
    <subcellularLocation>
        <location evidence="1 6">Cell membrane</location>
        <topology evidence="1 6">Multi-pass membrane protein</topology>
    </subcellularLocation>
</comment>
<evidence type="ECO:0000256" key="4">
    <source>
        <dbReference type="ARBA" id="ARBA00022989"/>
    </source>
</evidence>
<evidence type="ECO:0000256" key="5">
    <source>
        <dbReference type="ARBA" id="ARBA00023136"/>
    </source>
</evidence>
<evidence type="ECO:0000256" key="6">
    <source>
        <dbReference type="RuleBase" id="RU366058"/>
    </source>
</evidence>
<dbReference type="AlphaFoldDB" id="A0AA41X5U2"/>
<dbReference type="Proteomes" id="UP001156102">
    <property type="component" value="Unassembled WGS sequence"/>
</dbReference>
<dbReference type="EMBL" id="JANCLT010000006">
    <property type="protein sequence ID" value="MCP8969486.1"/>
    <property type="molecule type" value="Genomic_DNA"/>
</dbReference>
<feature type="transmembrane region" description="Helical" evidence="6">
    <location>
        <begin position="43"/>
        <end position="70"/>
    </location>
</feature>
<protein>
    <recommendedName>
        <fullName evidence="6">TVP38/TMEM64 family membrane protein</fullName>
    </recommendedName>
</protein>
<dbReference type="GO" id="GO:0005886">
    <property type="term" value="C:plasma membrane"/>
    <property type="evidence" value="ECO:0007669"/>
    <property type="project" value="UniProtKB-SubCell"/>
</dbReference>
<name>A0AA41X5U2_9BACI</name>
<accession>A0AA41X5U2</accession>
<dbReference type="Pfam" id="PF09335">
    <property type="entry name" value="VTT_dom"/>
    <property type="match status" value="1"/>
</dbReference>
<keyword evidence="9" id="KW-1185">Reference proteome</keyword>
<evidence type="ECO:0000256" key="1">
    <source>
        <dbReference type="ARBA" id="ARBA00004651"/>
    </source>
</evidence>
<organism evidence="8 9">
    <name type="scientific">Ectobacillus ponti</name>
    <dbReference type="NCBI Taxonomy" id="2961894"/>
    <lineage>
        <taxon>Bacteria</taxon>
        <taxon>Bacillati</taxon>
        <taxon>Bacillota</taxon>
        <taxon>Bacilli</taxon>
        <taxon>Bacillales</taxon>
        <taxon>Bacillaceae</taxon>
        <taxon>Ectobacillus</taxon>
    </lineage>
</organism>
<comment type="caution">
    <text evidence="8">The sequence shown here is derived from an EMBL/GenBank/DDBJ whole genome shotgun (WGS) entry which is preliminary data.</text>
</comment>
<feature type="transmembrane region" description="Helical" evidence="6">
    <location>
        <begin position="158"/>
        <end position="176"/>
    </location>
</feature>
<dbReference type="InterPro" id="IPR015414">
    <property type="entry name" value="TMEM64"/>
</dbReference>
<gene>
    <name evidence="8" type="ORF">NK662_13200</name>
</gene>
<proteinExistence type="inferred from homology"/>
<sequence>MNWDIPAFLEGYGLWAVPVSILLNILISVAGLLPSFFLTAANLASFGIVEGTLISIAGEAIGAIVSFLLYRRGLRRTAARKTSAFPAMHRLLQIEGQEAFWLILSLRLLPFAPSGLVTLFAALGTVSLPVFAAASTIGKIPALLLEVYSTYQVLKGTSQAKWVIGALAAFGVLYVWRRNRQSKS</sequence>
<dbReference type="RefSeq" id="WP_254759408.1">
    <property type="nucleotide sequence ID" value="NZ_JANCLT010000006.1"/>
</dbReference>
<dbReference type="PANTHER" id="PTHR12677:SF55">
    <property type="entry name" value="UNDECAPRENYL PHOSPHATE TRANSPORTER SAOUHSC_00901-RELATED"/>
    <property type="match status" value="1"/>
</dbReference>